<proteinExistence type="predicted"/>
<feature type="compositionally biased region" description="Basic and acidic residues" evidence="1">
    <location>
        <begin position="54"/>
        <end position="63"/>
    </location>
</feature>
<evidence type="ECO:0000256" key="1">
    <source>
        <dbReference type="SAM" id="MobiDB-lite"/>
    </source>
</evidence>
<dbReference type="AlphaFoldDB" id="A0A8E0VD76"/>
<keyword evidence="3" id="KW-1185">Reference proteome</keyword>
<protein>
    <submittedName>
        <fullName evidence="2">Uncharacterized protein</fullName>
    </submittedName>
</protein>
<dbReference type="EMBL" id="LUCM01010380">
    <property type="protein sequence ID" value="KAA0185557.1"/>
    <property type="molecule type" value="Genomic_DNA"/>
</dbReference>
<evidence type="ECO:0000313" key="2">
    <source>
        <dbReference type="EMBL" id="KAA0185557.1"/>
    </source>
</evidence>
<comment type="caution">
    <text evidence="2">The sequence shown here is derived from an EMBL/GenBank/DDBJ whole genome shotgun (WGS) entry which is preliminary data.</text>
</comment>
<feature type="region of interest" description="Disordered" evidence="1">
    <location>
        <begin position="42"/>
        <end position="78"/>
    </location>
</feature>
<evidence type="ECO:0000313" key="3">
    <source>
        <dbReference type="Proteomes" id="UP000728185"/>
    </source>
</evidence>
<accession>A0A8E0VD76</accession>
<reference evidence="2" key="1">
    <citation type="submission" date="2019-05" db="EMBL/GenBank/DDBJ databases">
        <title>Annotation for the trematode Fasciolopsis buski.</title>
        <authorList>
            <person name="Choi Y.-J."/>
        </authorList>
    </citation>
    <scope>NUCLEOTIDE SEQUENCE</scope>
    <source>
        <strain evidence="2">HT</strain>
        <tissue evidence="2">Whole worm</tissue>
    </source>
</reference>
<sequence length="215" mass="24055">MPSTREQNQTWNSSNTGSPTYVLWHPNQTGYFGEFATTCNSETEKTKNKNNIKYTHDEDDKRNNRNRVSHKFDDSANDLSRPGFPSDVICSSNNYHPLIGFPTEFMTCELTGSKSNDRNVIVPKKGIPPTKQLRRDYPVSAGYTLPRPGSLEVQFTDINYGSPKTSGTSLAVSALSDKACAVRINSVFCSPPIVPTKIPSPDELYRLISTVNRWQ</sequence>
<name>A0A8E0VD76_9TREM</name>
<organism evidence="2 3">
    <name type="scientific">Fasciolopsis buskii</name>
    <dbReference type="NCBI Taxonomy" id="27845"/>
    <lineage>
        <taxon>Eukaryota</taxon>
        <taxon>Metazoa</taxon>
        <taxon>Spiralia</taxon>
        <taxon>Lophotrochozoa</taxon>
        <taxon>Platyhelminthes</taxon>
        <taxon>Trematoda</taxon>
        <taxon>Digenea</taxon>
        <taxon>Plagiorchiida</taxon>
        <taxon>Echinostomata</taxon>
        <taxon>Echinostomatoidea</taxon>
        <taxon>Fasciolidae</taxon>
        <taxon>Fasciolopsis</taxon>
    </lineage>
</organism>
<gene>
    <name evidence="2" type="ORF">FBUS_09892</name>
</gene>
<dbReference type="Proteomes" id="UP000728185">
    <property type="component" value="Unassembled WGS sequence"/>
</dbReference>